<gene>
    <name evidence="1" type="ORF">M9H77_18243</name>
</gene>
<evidence type="ECO:0000313" key="2">
    <source>
        <dbReference type="Proteomes" id="UP001060085"/>
    </source>
</evidence>
<dbReference type="Proteomes" id="UP001060085">
    <property type="component" value="Linkage Group LG04"/>
</dbReference>
<protein>
    <submittedName>
        <fullName evidence="1">Uncharacterized protein</fullName>
    </submittedName>
</protein>
<reference evidence="2" key="1">
    <citation type="journal article" date="2023" name="Nat. Plants">
        <title>Single-cell RNA sequencing provides a high-resolution roadmap for understanding the multicellular compartmentation of specialized metabolism.</title>
        <authorList>
            <person name="Sun S."/>
            <person name="Shen X."/>
            <person name="Li Y."/>
            <person name="Li Y."/>
            <person name="Wang S."/>
            <person name="Li R."/>
            <person name="Zhang H."/>
            <person name="Shen G."/>
            <person name="Guo B."/>
            <person name="Wei J."/>
            <person name="Xu J."/>
            <person name="St-Pierre B."/>
            <person name="Chen S."/>
            <person name="Sun C."/>
        </authorList>
    </citation>
    <scope>NUCLEOTIDE SEQUENCE [LARGE SCALE GENOMIC DNA]</scope>
</reference>
<accession>A0ACC0B6W7</accession>
<organism evidence="1 2">
    <name type="scientific">Catharanthus roseus</name>
    <name type="common">Madagascar periwinkle</name>
    <name type="synonym">Vinca rosea</name>
    <dbReference type="NCBI Taxonomy" id="4058"/>
    <lineage>
        <taxon>Eukaryota</taxon>
        <taxon>Viridiplantae</taxon>
        <taxon>Streptophyta</taxon>
        <taxon>Embryophyta</taxon>
        <taxon>Tracheophyta</taxon>
        <taxon>Spermatophyta</taxon>
        <taxon>Magnoliopsida</taxon>
        <taxon>eudicotyledons</taxon>
        <taxon>Gunneridae</taxon>
        <taxon>Pentapetalae</taxon>
        <taxon>asterids</taxon>
        <taxon>lamiids</taxon>
        <taxon>Gentianales</taxon>
        <taxon>Apocynaceae</taxon>
        <taxon>Rauvolfioideae</taxon>
        <taxon>Vinceae</taxon>
        <taxon>Catharanthinae</taxon>
        <taxon>Catharanthus</taxon>
    </lineage>
</organism>
<sequence>MPGVKDLTSEFINEVRWLQDKREKDPEPSAQQDSLPSTQTDPQLPHSRIRHVLATQTPVPASFDAPGLSFPTSHIDTGTEQFHDSRFIFRNDHKAIIIYGSFYGSYESCVLEAVPEKMHIGPEFIHDQDEACMGGQGHNRMKDLFGNARGARKRPVWIPEMYRSEEAHKWFYILRRASVEEEEFWRRFHEARQKAEEKATAMGIPLRDDLQLMATVSGRLDRSRLYGVTARLPLCCLVPEQRIMRRVETTVYSVCFAFDEHVRRFSEESHLSYNPMPLMMDIVRVAMAAILLTSSSMAAAAGILYTARVSSPIPLPLLLMP</sequence>
<dbReference type="EMBL" id="CM044704">
    <property type="protein sequence ID" value="KAI5668390.1"/>
    <property type="molecule type" value="Genomic_DNA"/>
</dbReference>
<comment type="caution">
    <text evidence="1">The sequence shown here is derived from an EMBL/GenBank/DDBJ whole genome shotgun (WGS) entry which is preliminary data.</text>
</comment>
<evidence type="ECO:0000313" key="1">
    <source>
        <dbReference type="EMBL" id="KAI5668390.1"/>
    </source>
</evidence>
<proteinExistence type="predicted"/>
<keyword evidence="2" id="KW-1185">Reference proteome</keyword>
<name>A0ACC0B6W7_CATRO</name>